<dbReference type="EMBL" id="MN738863">
    <property type="protein sequence ID" value="QHT28582.1"/>
    <property type="molecule type" value="Genomic_DNA"/>
</dbReference>
<reference evidence="1" key="1">
    <citation type="journal article" date="2020" name="Nature">
        <title>Giant virus diversity and host interactions through global metagenomics.</title>
        <authorList>
            <person name="Schulz F."/>
            <person name="Roux S."/>
            <person name="Paez-Espino D."/>
            <person name="Jungbluth S."/>
            <person name="Walsh D.A."/>
            <person name="Denef V.J."/>
            <person name="McMahon K.D."/>
            <person name="Konstantinidis K.T."/>
            <person name="Eloe-Fadrosh E.A."/>
            <person name="Kyrpides N.C."/>
            <person name="Woyke T."/>
        </authorList>
    </citation>
    <scope>NUCLEOTIDE SEQUENCE</scope>
    <source>
        <strain evidence="1">GVMAG-M-3300001351-8</strain>
    </source>
</reference>
<dbReference type="AlphaFoldDB" id="A0A6C0EII1"/>
<protein>
    <submittedName>
        <fullName evidence="1">Uncharacterized protein</fullName>
    </submittedName>
</protein>
<sequence>MSSNRLIYDTCAYSTKMNESVGPLEYVLNPMKYENCKKCRHELGLVGGTSVSHIKGNLVDLENDLRGATRISSLCPTKKYSPQSNNQINIEGKSCGPKRNIDTNLIHLPSCQMIRYKPTPLPPKINLDSCPQPIMNSVNGCQSNSCQSNSCQ</sequence>
<evidence type="ECO:0000313" key="1">
    <source>
        <dbReference type="EMBL" id="QHT28582.1"/>
    </source>
</evidence>
<accession>A0A6C0EII1</accession>
<proteinExistence type="predicted"/>
<organism evidence="1">
    <name type="scientific">viral metagenome</name>
    <dbReference type="NCBI Taxonomy" id="1070528"/>
    <lineage>
        <taxon>unclassified sequences</taxon>
        <taxon>metagenomes</taxon>
        <taxon>organismal metagenomes</taxon>
    </lineage>
</organism>
<name>A0A6C0EII1_9ZZZZ</name>